<dbReference type="AlphaFoldDB" id="A0A267MHP2"/>
<comment type="caution">
    <text evidence="1">The sequence shown here is derived from an EMBL/GenBank/DDBJ whole genome shotgun (WGS) entry which is preliminary data.</text>
</comment>
<sequence length="119" mass="13701">MKTQGKTALLYDIEKLLKVSNDEAYIISASTENKKILTRYNLNHYGRVHIDEGMDINIIYEEKGQIIYNIDTQIKERDLKTLNKKVLIENASGKSVYDGANIYYKIKNDKVKVMAEPSI</sequence>
<dbReference type="EMBL" id="NIBG01000010">
    <property type="protein sequence ID" value="PAB59046.1"/>
    <property type="molecule type" value="Genomic_DNA"/>
</dbReference>
<proteinExistence type="predicted"/>
<accession>A0A267MHP2</accession>
<reference evidence="1 2" key="1">
    <citation type="submission" date="2017-06" db="EMBL/GenBank/DDBJ databases">
        <title>Draft genome sequence of anaerobic fermentative bacterium Anaeromicrobium sediminis DY2726D isolated from West Pacific Ocean sediments.</title>
        <authorList>
            <person name="Zeng X."/>
        </authorList>
    </citation>
    <scope>NUCLEOTIDE SEQUENCE [LARGE SCALE GENOMIC DNA]</scope>
    <source>
        <strain evidence="1 2">DY2726D</strain>
    </source>
</reference>
<gene>
    <name evidence="1" type="ORF">CCE28_12755</name>
</gene>
<evidence type="ECO:0000313" key="2">
    <source>
        <dbReference type="Proteomes" id="UP000216024"/>
    </source>
</evidence>
<dbReference type="RefSeq" id="WP_095134112.1">
    <property type="nucleotide sequence ID" value="NZ_NIBG01000010.1"/>
</dbReference>
<evidence type="ECO:0000313" key="1">
    <source>
        <dbReference type="EMBL" id="PAB59046.1"/>
    </source>
</evidence>
<dbReference type="Proteomes" id="UP000216024">
    <property type="component" value="Unassembled WGS sequence"/>
</dbReference>
<organism evidence="1 2">
    <name type="scientific">Anaeromicrobium sediminis</name>
    <dbReference type="NCBI Taxonomy" id="1478221"/>
    <lineage>
        <taxon>Bacteria</taxon>
        <taxon>Bacillati</taxon>
        <taxon>Bacillota</taxon>
        <taxon>Clostridia</taxon>
        <taxon>Peptostreptococcales</taxon>
        <taxon>Thermotaleaceae</taxon>
        <taxon>Anaeromicrobium</taxon>
    </lineage>
</organism>
<protein>
    <submittedName>
        <fullName evidence="1">Uncharacterized protein</fullName>
    </submittedName>
</protein>
<keyword evidence="2" id="KW-1185">Reference proteome</keyword>
<name>A0A267MHP2_9FIRM</name>